<keyword evidence="3" id="KW-1185">Reference proteome</keyword>
<name>A0A836LDJ0_9TRYP</name>
<evidence type="ECO:0000313" key="2">
    <source>
        <dbReference type="EMBL" id="KAG5506482.1"/>
    </source>
</evidence>
<gene>
    <name evidence="2" type="ORF">JKF63_05985</name>
</gene>
<proteinExistence type="predicted"/>
<keyword evidence="1" id="KW-1133">Transmembrane helix</keyword>
<dbReference type="KEGG" id="phet:94292015"/>
<feature type="transmembrane region" description="Helical" evidence="1">
    <location>
        <begin position="85"/>
        <end position="104"/>
    </location>
</feature>
<dbReference type="GeneID" id="94292015"/>
<dbReference type="EMBL" id="JAFJZO010000020">
    <property type="protein sequence ID" value="KAG5506482.1"/>
    <property type="molecule type" value="Genomic_DNA"/>
</dbReference>
<evidence type="ECO:0000313" key="3">
    <source>
        <dbReference type="Proteomes" id="UP000674318"/>
    </source>
</evidence>
<feature type="transmembrane region" description="Helical" evidence="1">
    <location>
        <begin position="170"/>
        <end position="194"/>
    </location>
</feature>
<keyword evidence="1" id="KW-0472">Membrane</keyword>
<dbReference type="RefSeq" id="XP_067757644.1">
    <property type="nucleotide sequence ID" value="XM_067901938.1"/>
</dbReference>
<dbReference type="AlphaFoldDB" id="A0A836LDJ0"/>
<dbReference type="OrthoDB" id="270485at2759"/>
<protein>
    <submittedName>
        <fullName evidence="2">Uncharacterized protein</fullName>
    </submittedName>
</protein>
<sequence length="299" mass="33505">MEFLDIEQQLRLREAEKMQRRGAEASQPLSYLHLEYYAAASDAIILFGGICAVTGVFLLVSAFLTKTRMANVVRVSFQSSGVSLIPKWTNPPLFSVCMAIWMWILGMQTVCNVLQEVAQQHHRAVKEANAAALVDLSLLHRIHVGTVNPHSIWGLSKEITMQYPPLLQWIMTPTAILLSTQYAGMLCIWCYMLFSGKPLEAGAAAAALVFFPAFYEALLLNGNEPERLPVWITLSNFILSLISLWSFGAPLVRREYREAVRMLQGQAVEALVKDRPELREIRARCGAPGRGASKMRKRI</sequence>
<dbReference type="Proteomes" id="UP000674318">
    <property type="component" value="Unassembled WGS sequence"/>
</dbReference>
<keyword evidence="1" id="KW-0812">Transmembrane</keyword>
<feature type="transmembrane region" description="Helical" evidence="1">
    <location>
        <begin position="43"/>
        <end position="64"/>
    </location>
</feature>
<organism evidence="2 3">
    <name type="scientific">Porcisia hertigi</name>
    <dbReference type="NCBI Taxonomy" id="2761500"/>
    <lineage>
        <taxon>Eukaryota</taxon>
        <taxon>Discoba</taxon>
        <taxon>Euglenozoa</taxon>
        <taxon>Kinetoplastea</taxon>
        <taxon>Metakinetoplastina</taxon>
        <taxon>Trypanosomatida</taxon>
        <taxon>Trypanosomatidae</taxon>
        <taxon>Leishmaniinae</taxon>
        <taxon>Porcisia</taxon>
    </lineage>
</organism>
<evidence type="ECO:0000256" key="1">
    <source>
        <dbReference type="SAM" id="Phobius"/>
    </source>
</evidence>
<feature type="transmembrane region" description="Helical" evidence="1">
    <location>
        <begin position="230"/>
        <end position="252"/>
    </location>
</feature>
<accession>A0A836LDJ0</accession>
<comment type="caution">
    <text evidence="2">The sequence shown here is derived from an EMBL/GenBank/DDBJ whole genome shotgun (WGS) entry which is preliminary data.</text>
</comment>
<feature type="transmembrane region" description="Helical" evidence="1">
    <location>
        <begin position="201"/>
        <end position="218"/>
    </location>
</feature>
<reference evidence="2 3" key="1">
    <citation type="submission" date="2021-02" db="EMBL/GenBank/DDBJ databases">
        <title>Porcisia hertigi Genome sequencing and assembly.</title>
        <authorList>
            <person name="Almutairi H."/>
            <person name="Gatherer D."/>
        </authorList>
    </citation>
    <scope>NUCLEOTIDE SEQUENCE [LARGE SCALE GENOMIC DNA]</scope>
    <source>
        <strain evidence="2 3">C119</strain>
    </source>
</reference>